<comment type="similarity">
    <text evidence="1">Belongs to the UPF0065 (bug) family.</text>
</comment>
<keyword evidence="4" id="KW-1185">Reference proteome</keyword>
<dbReference type="InterPro" id="IPR042100">
    <property type="entry name" value="Bug_dom1"/>
</dbReference>
<name>A0ABN7YEN8_9BURK</name>
<dbReference type="PANTHER" id="PTHR42928:SF5">
    <property type="entry name" value="BLR1237 PROTEIN"/>
    <property type="match status" value="1"/>
</dbReference>
<dbReference type="SUPFAM" id="SSF53850">
    <property type="entry name" value="Periplasmic binding protein-like II"/>
    <property type="match status" value="1"/>
</dbReference>
<sequence length="350" mass="36856">MAAWLRRLPFFAYSGSFSVNRFVSRVAAWLMLPGAVMATMSGAQAQGESTAAYPSKPIRIVVPFAAGGVADALPRLIGQKLSEQWGKSIVVDNKPGAAGNIGMEQVARAAPDGYTLGLAPAGNLTVNPILFPKLGFDVRDFVPVTLLAASPNVLVVNPAVHARTLKDLVTYAKAHPGELNFASPGNGSGAHLAGELLNLEAGVKTVHVPYNGMATALNDVLGGQVQMMFGGISTVLQHIRTGKLVPIAIAGPRRLPQLPNVPTVAEAGYPGFDVTSWYGLVAPKGTPDAIVRKWQTDVAAVLRQPDVREKLDALGLEAVGSTPQAFGTTISTETLKWRAIVHRANIPPLQ</sequence>
<evidence type="ECO:0000256" key="1">
    <source>
        <dbReference type="ARBA" id="ARBA00006987"/>
    </source>
</evidence>
<dbReference type="Proteomes" id="UP000706525">
    <property type="component" value="Unassembled WGS sequence"/>
</dbReference>
<organism evidence="3 4">
    <name type="scientific">Cupriavidus pampae</name>
    <dbReference type="NCBI Taxonomy" id="659251"/>
    <lineage>
        <taxon>Bacteria</taxon>
        <taxon>Pseudomonadati</taxon>
        <taxon>Pseudomonadota</taxon>
        <taxon>Betaproteobacteria</taxon>
        <taxon>Burkholderiales</taxon>
        <taxon>Burkholderiaceae</taxon>
        <taxon>Cupriavidus</taxon>
    </lineage>
</organism>
<reference evidence="3 4" key="1">
    <citation type="submission" date="2021-08" db="EMBL/GenBank/DDBJ databases">
        <authorList>
            <person name="Peeters C."/>
        </authorList>
    </citation>
    <scope>NUCLEOTIDE SEQUENCE [LARGE SCALE GENOMIC DNA]</scope>
    <source>
        <strain evidence="3 4">LMG 32289</strain>
    </source>
</reference>
<gene>
    <name evidence="3" type="ORF">LMG32289_02340</name>
</gene>
<feature type="chain" id="PRO_5045666788" description="Tripartite tricarboxylate transporter substrate binding protein" evidence="2">
    <location>
        <begin position="46"/>
        <end position="350"/>
    </location>
</feature>
<evidence type="ECO:0000313" key="4">
    <source>
        <dbReference type="Proteomes" id="UP000706525"/>
    </source>
</evidence>
<evidence type="ECO:0000313" key="3">
    <source>
        <dbReference type="EMBL" id="CAG9171393.1"/>
    </source>
</evidence>
<dbReference type="EMBL" id="CAJZAG010000004">
    <property type="protein sequence ID" value="CAG9171393.1"/>
    <property type="molecule type" value="Genomic_DNA"/>
</dbReference>
<proteinExistence type="inferred from homology"/>
<evidence type="ECO:0008006" key="5">
    <source>
        <dbReference type="Google" id="ProtNLM"/>
    </source>
</evidence>
<dbReference type="CDD" id="cd13578">
    <property type="entry name" value="PBP2_Bug27"/>
    <property type="match status" value="1"/>
</dbReference>
<dbReference type="Gene3D" id="3.40.190.150">
    <property type="entry name" value="Bordetella uptake gene, domain 1"/>
    <property type="match status" value="1"/>
</dbReference>
<accession>A0ABN7YEN8</accession>
<comment type="caution">
    <text evidence="3">The sequence shown here is derived from an EMBL/GenBank/DDBJ whole genome shotgun (WGS) entry which is preliminary data.</text>
</comment>
<dbReference type="PIRSF" id="PIRSF017082">
    <property type="entry name" value="YflP"/>
    <property type="match status" value="1"/>
</dbReference>
<feature type="signal peptide" evidence="2">
    <location>
        <begin position="1"/>
        <end position="45"/>
    </location>
</feature>
<dbReference type="Pfam" id="PF03401">
    <property type="entry name" value="TctC"/>
    <property type="match status" value="1"/>
</dbReference>
<keyword evidence="2" id="KW-0732">Signal</keyword>
<dbReference type="PANTHER" id="PTHR42928">
    <property type="entry name" value="TRICARBOXYLATE-BINDING PROTEIN"/>
    <property type="match status" value="1"/>
</dbReference>
<dbReference type="Gene3D" id="3.40.190.10">
    <property type="entry name" value="Periplasmic binding protein-like II"/>
    <property type="match status" value="1"/>
</dbReference>
<protein>
    <recommendedName>
        <fullName evidence="5">Tripartite tricarboxylate transporter substrate binding protein</fullName>
    </recommendedName>
</protein>
<evidence type="ECO:0000256" key="2">
    <source>
        <dbReference type="SAM" id="SignalP"/>
    </source>
</evidence>
<dbReference type="InterPro" id="IPR005064">
    <property type="entry name" value="BUG"/>
</dbReference>